<gene>
    <name evidence="2" type="ORF">PGLA_01645</name>
</gene>
<sequence>MSFQLEVPHNIVFISCAILGWLIVLILVSRQYLKQQEKPTYWKVILVVLVGMGSVTTNLNLLQFSMKVSILPLGVWLLVGMLSKKSWQTYRPYAWIGFWANFIFLGTTLMTGYIDNSVYPKEDASTYIADLKHASIVAIHPSAHPATLNNERLQTHLSDLQSADVLGMEWNRNSALESEYYYQKERFPYALLGTLPRWGSNLNSSIYIQDDGRGLLITTSNQSYYYRSKEPLIDMGVRNDDE</sequence>
<accession>A0A168NUK9</accession>
<evidence type="ECO:0000313" key="3">
    <source>
        <dbReference type="Proteomes" id="UP000076967"/>
    </source>
</evidence>
<feature type="transmembrane region" description="Helical" evidence="1">
    <location>
        <begin position="12"/>
        <end position="28"/>
    </location>
</feature>
<name>A0A168NUK9_9BACL</name>
<evidence type="ECO:0000256" key="1">
    <source>
        <dbReference type="SAM" id="Phobius"/>
    </source>
</evidence>
<keyword evidence="3" id="KW-1185">Reference proteome</keyword>
<dbReference type="STRING" id="494026.PGLA_01645"/>
<keyword evidence="1" id="KW-0472">Membrane</keyword>
<dbReference type="Proteomes" id="UP000076967">
    <property type="component" value="Unassembled WGS sequence"/>
</dbReference>
<feature type="transmembrane region" description="Helical" evidence="1">
    <location>
        <begin position="40"/>
        <end position="58"/>
    </location>
</feature>
<feature type="transmembrane region" description="Helical" evidence="1">
    <location>
        <begin position="94"/>
        <end position="114"/>
    </location>
</feature>
<dbReference type="RefSeq" id="WP_068527738.1">
    <property type="nucleotide sequence ID" value="NZ_LVJH01000002.1"/>
</dbReference>
<dbReference type="OrthoDB" id="2438344at2"/>
<keyword evidence="1" id="KW-1133">Transmembrane helix</keyword>
<proteinExistence type="predicted"/>
<comment type="caution">
    <text evidence="2">The sequence shown here is derived from an EMBL/GenBank/DDBJ whole genome shotgun (WGS) entry which is preliminary data.</text>
</comment>
<dbReference type="EMBL" id="LVJH01000002">
    <property type="protein sequence ID" value="OAB46122.1"/>
    <property type="molecule type" value="Genomic_DNA"/>
</dbReference>
<evidence type="ECO:0000313" key="2">
    <source>
        <dbReference type="EMBL" id="OAB46122.1"/>
    </source>
</evidence>
<protein>
    <submittedName>
        <fullName evidence="2">Uncharacterized protein</fullName>
    </submittedName>
</protein>
<organism evidence="2 3">
    <name type="scientific">Paenibacillus glacialis</name>
    <dbReference type="NCBI Taxonomy" id="494026"/>
    <lineage>
        <taxon>Bacteria</taxon>
        <taxon>Bacillati</taxon>
        <taxon>Bacillota</taxon>
        <taxon>Bacilli</taxon>
        <taxon>Bacillales</taxon>
        <taxon>Paenibacillaceae</taxon>
        <taxon>Paenibacillus</taxon>
    </lineage>
</organism>
<keyword evidence="1" id="KW-0812">Transmembrane</keyword>
<reference evidence="2 3" key="1">
    <citation type="submission" date="2016-03" db="EMBL/GenBank/DDBJ databases">
        <title>Draft genome sequence of Paenibacillus glacialis DSM 22343.</title>
        <authorList>
            <person name="Shin S.-K."/>
            <person name="Yi H."/>
        </authorList>
    </citation>
    <scope>NUCLEOTIDE SEQUENCE [LARGE SCALE GENOMIC DNA]</scope>
    <source>
        <strain evidence="2 3">DSM 22343</strain>
    </source>
</reference>
<dbReference type="AlphaFoldDB" id="A0A168NUK9"/>